<organism evidence="1">
    <name type="scientific">Lotus japonicus</name>
    <name type="common">Lotus corniculatus var. japonicus</name>
    <dbReference type="NCBI Taxonomy" id="34305"/>
    <lineage>
        <taxon>Eukaryota</taxon>
        <taxon>Viridiplantae</taxon>
        <taxon>Streptophyta</taxon>
        <taxon>Embryophyta</taxon>
        <taxon>Tracheophyta</taxon>
        <taxon>Spermatophyta</taxon>
        <taxon>Magnoliopsida</taxon>
        <taxon>eudicotyledons</taxon>
        <taxon>Gunneridae</taxon>
        <taxon>Pentapetalae</taxon>
        <taxon>rosids</taxon>
        <taxon>fabids</taxon>
        <taxon>Fabales</taxon>
        <taxon>Fabaceae</taxon>
        <taxon>Papilionoideae</taxon>
        <taxon>50 kb inversion clade</taxon>
        <taxon>NPAAA clade</taxon>
        <taxon>Hologalegina</taxon>
        <taxon>robinioid clade</taxon>
        <taxon>Loteae</taxon>
        <taxon>Lotus</taxon>
    </lineage>
</organism>
<dbReference type="AlphaFoldDB" id="I3T328"/>
<protein>
    <submittedName>
        <fullName evidence="1">Uncharacterized protein</fullName>
    </submittedName>
</protein>
<name>I3T328_LOTJA</name>
<reference evidence="1" key="1">
    <citation type="submission" date="2012-05" db="EMBL/GenBank/DDBJ databases">
        <authorList>
            <person name="Krishnakumar V."/>
            <person name="Cheung F."/>
            <person name="Xiao Y."/>
            <person name="Chan A."/>
            <person name="Moskal W.A."/>
            <person name="Town C.D."/>
        </authorList>
    </citation>
    <scope>NUCLEOTIDE SEQUENCE</scope>
</reference>
<accession>I3T328</accession>
<sequence>MCRCSVTGTNKSSSPCQRWTEPSLVGNGFSRSKGLYSQLPNPIFMSRWRLSNSPCCFAYAT</sequence>
<proteinExistence type="evidence at transcript level"/>
<dbReference type="EMBL" id="BT147126">
    <property type="protein sequence ID" value="AFK46920.1"/>
    <property type="molecule type" value="mRNA"/>
</dbReference>
<evidence type="ECO:0000313" key="1">
    <source>
        <dbReference type="EMBL" id="AFK46920.1"/>
    </source>
</evidence>